<evidence type="ECO:0000313" key="2">
    <source>
        <dbReference type="Proteomes" id="UP000231530"/>
    </source>
</evidence>
<comment type="caution">
    <text evidence="1">The sequence shown here is derived from an EMBL/GenBank/DDBJ whole genome shotgun (WGS) entry which is preliminary data.</text>
</comment>
<evidence type="ECO:0008006" key="3">
    <source>
        <dbReference type="Google" id="ProtNLM"/>
    </source>
</evidence>
<proteinExistence type="predicted"/>
<evidence type="ECO:0000313" key="1">
    <source>
        <dbReference type="EMBL" id="PIR76696.1"/>
    </source>
</evidence>
<accession>A0A2H0TYV3</accession>
<dbReference type="Gene3D" id="1.10.287.1080">
    <property type="entry name" value="MazG-like"/>
    <property type="match status" value="1"/>
</dbReference>
<gene>
    <name evidence="1" type="ORF">COU32_00650</name>
</gene>
<dbReference type="AlphaFoldDB" id="A0A2H0TYV3"/>
<reference evidence="2" key="1">
    <citation type="submission" date="2017-09" db="EMBL/GenBank/DDBJ databases">
        <title>Depth-based differentiation of microbial function through sediment-hosted aquifers and enrichment of novel symbionts in the deep terrestrial subsurface.</title>
        <authorList>
            <person name="Probst A.J."/>
            <person name="Ladd B."/>
            <person name="Jarett J.K."/>
            <person name="Geller-Mcgrath D.E."/>
            <person name="Sieber C.M.K."/>
            <person name="Emerson J.B."/>
            <person name="Anantharaman K."/>
            <person name="Thomas B.C."/>
            <person name="Malmstrom R."/>
            <person name="Stieglmeier M."/>
            <person name="Klingl A."/>
            <person name="Woyke T."/>
            <person name="Ryan C.M."/>
            <person name="Banfield J.F."/>
        </authorList>
    </citation>
    <scope>NUCLEOTIDE SEQUENCE [LARGE SCALE GENOMIC DNA]</scope>
</reference>
<organism evidence="1 2">
    <name type="scientific">Candidatus Magasanikbacteria bacterium CG10_big_fil_rev_8_21_14_0_10_42_10</name>
    <dbReference type="NCBI Taxonomy" id="1974649"/>
    <lineage>
        <taxon>Bacteria</taxon>
        <taxon>Candidatus Magasanikiibacteriota</taxon>
    </lineage>
</organism>
<dbReference type="SUPFAM" id="SSF101386">
    <property type="entry name" value="all-alpha NTP pyrophosphatases"/>
    <property type="match status" value="1"/>
</dbReference>
<dbReference type="EMBL" id="PFBY01000010">
    <property type="protein sequence ID" value="PIR76696.1"/>
    <property type="molecule type" value="Genomic_DNA"/>
</dbReference>
<name>A0A2H0TYV3_9BACT</name>
<protein>
    <recommendedName>
        <fullName evidence="3">NTP pyrophosphohydrolase MazG putative catalytic core domain-containing protein</fullName>
    </recommendedName>
</protein>
<sequence length="105" mass="12212">MNISELQTLIMAQATEKGFGTTPEDIVVSEKIALIHSEVTEAFEAYRHKKMRGKDGFFEELGDIVQRVLHLAGVFGVDIEQEIRSKVETNEHREWRWDETNERHQ</sequence>
<dbReference type="Proteomes" id="UP000231530">
    <property type="component" value="Unassembled WGS sequence"/>
</dbReference>